<evidence type="ECO:0000256" key="1">
    <source>
        <dbReference type="ARBA" id="ARBA00004651"/>
    </source>
</evidence>
<feature type="transmembrane region" description="Helical" evidence="13">
    <location>
        <begin position="204"/>
        <end position="226"/>
    </location>
</feature>
<evidence type="ECO:0000256" key="12">
    <source>
        <dbReference type="RuleBase" id="RU000688"/>
    </source>
</evidence>
<keyword evidence="4 13" id="KW-1133">Transmembrane helix</keyword>
<sequence length="343" mass="37507">TGTHATQTHQPKEGSSLPEVCEKTLVQGFARIYQPTAYLLLSLLGVVGNGLVLLTHARYRQARSVTDVCLLHLAVADLLLLLTLPFAVVGMLYGSLLGTDACRTLQGLYMLNSYSGFLFLTCISVDRYVAIVQAPTACRLRPQARCYGWLAAGLAWLLSTLLALPQFVYSQTEQHQDLQLCRVRFPAGISKAARVATNLAQVTLGFVVPFLVMTSCYAGVARTLLAARSFQRHKALRVTLALVLVFVFLQLPYSLVVVLDTANLLGSGEMSCAQSRRKDLALMVTSSLAFARCCLNPVLYAFVGVRFRKELGLLASNAGCVGRALDRQRHIPRRRASLSTWAV</sequence>
<dbReference type="PRINTS" id="PR01557">
    <property type="entry name" value="CHEMOKINER10"/>
</dbReference>
<dbReference type="Proteomes" id="UP000694393">
    <property type="component" value="Unplaced"/>
</dbReference>
<keyword evidence="2" id="KW-1003">Cell membrane</keyword>
<dbReference type="InterPro" id="IPR000355">
    <property type="entry name" value="Chemokine_rcpt"/>
</dbReference>
<evidence type="ECO:0000256" key="5">
    <source>
        <dbReference type="ARBA" id="ARBA00023040"/>
    </source>
</evidence>
<reference evidence="15" key="2">
    <citation type="submission" date="2025-09" db="UniProtKB">
        <authorList>
            <consortium name="Ensembl"/>
        </authorList>
    </citation>
    <scope>IDENTIFICATION</scope>
</reference>
<evidence type="ECO:0000256" key="6">
    <source>
        <dbReference type="ARBA" id="ARBA00023136"/>
    </source>
</evidence>
<dbReference type="CDD" id="cd15177">
    <property type="entry name" value="7tmA_CCR10"/>
    <property type="match status" value="1"/>
</dbReference>
<dbReference type="Gene3D" id="1.20.1070.10">
    <property type="entry name" value="Rhodopsin 7-helix transmembrane proteins"/>
    <property type="match status" value="1"/>
</dbReference>
<dbReference type="GO" id="GO:0009897">
    <property type="term" value="C:external side of plasma membrane"/>
    <property type="evidence" value="ECO:0007669"/>
    <property type="project" value="TreeGrafter"/>
</dbReference>
<organism evidence="15 16">
    <name type="scientific">Pelusios castaneus</name>
    <name type="common">West African mud turtle</name>
    <dbReference type="NCBI Taxonomy" id="367368"/>
    <lineage>
        <taxon>Eukaryota</taxon>
        <taxon>Metazoa</taxon>
        <taxon>Chordata</taxon>
        <taxon>Craniata</taxon>
        <taxon>Vertebrata</taxon>
        <taxon>Euteleostomi</taxon>
        <taxon>Archelosauria</taxon>
        <taxon>Testudinata</taxon>
        <taxon>Testudines</taxon>
        <taxon>Pleurodira</taxon>
        <taxon>Pelomedusidae</taxon>
        <taxon>Pelusios</taxon>
    </lineage>
</organism>
<dbReference type="Pfam" id="PF00001">
    <property type="entry name" value="7tm_1"/>
    <property type="match status" value="1"/>
</dbReference>
<evidence type="ECO:0000256" key="8">
    <source>
        <dbReference type="ARBA" id="ARBA00023170"/>
    </source>
</evidence>
<dbReference type="AlphaFoldDB" id="A0A8C8R5F3"/>
<evidence type="ECO:0000256" key="10">
    <source>
        <dbReference type="ARBA" id="ARBA00069895"/>
    </source>
</evidence>
<dbReference type="InterPro" id="IPR000276">
    <property type="entry name" value="GPCR_Rhodpsn"/>
</dbReference>
<feature type="transmembrane region" description="Helical" evidence="13">
    <location>
        <begin position="114"/>
        <end position="134"/>
    </location>
</feature>
<keyword evidence="16" id="KW-1185">Reference proteome</keyword>
<keyword evidence="8 12" id="KW-0675">Receptor</keyword>
<proteinExistence type="inferred from homology"/>
<feature type="transmembrane region" description="Helical" evidence="13">
    <location>
        <begin position="37"/>
        <end position="57"/>
    </location>
</feature>
<evidence type="ECO:0000256" key="7">
    <source>
        <dbReference type="ARBA" id="ARBA00023157"/>
    </source>
</evidence>
<dbReference type="PANTHER" id="PTHR10489:SF735">
    <property type="entry name" value="C-C CHEMOKINE RECEPTOR TYPE 10"/>
    <property type="match status" value="1"/>
</dbReference>
<dbReference type="GO" id="GO:0006955">
    <property type="term" value="P:immune response"/>
    <property type="evidence" value="ECO:0007669"/>
    <property type="project" value="InterPro"/>
</dbReference>
<feature type="transmembrane region" description="Helical" evidence="13">
    <location>
        <begin position="146"/>
        <end position="168"/>
    </location>
</feature>
<evidence type="ECO:0000313" key="16">
    <source>
        <dbReference type="Proteomes" id="UP000694393"/>
    </source>
</evidence>
<comment type="similarity">
    <text evidence="12">Belongs to the G-protein coupled receptor 1 family.</text>
</comment>
<protein>
    <recommendedName>
        <fullName evidence="10">C-C chemokine receptor type 10</fullName>
    </recommendedName>
    <alternativeName>
        <fullName evidence="11">G-protein coupled receptor 2</fullName>
    </alternativeName>
</protein>
<keyword evidence="7" id="KW-1015">Disulfide bond</keyword>
<dbReference type="GO" id="GO:0019957">
    <property type="term" value="F:C-C chemokine binding"/>
    <property type="evidence" value="ECO:0007669"/>
    <property type="project" value="TreeGrafter"/>
</dbReference>
<dbReference type="PRINTS" id="PR00237">
    <property type="entry name" value="GPCRRHODOPSN"/>
</dbReference>
<keyword evidence="6 13" id="KW-0472">Membrane</keyword>
<dbReference type="GO" id="GO:0007204">
    <property type="term" value="P:positive regulation of cytosolic calcium ion concentration"/>
    <property type="evidence" value="ECO:0007669"/>
    <property type="project" value="TreeGrafter"/>
</dbReference>
<feature type="domain" description="G-protein coupled receptors family 1 profile" evidence="14">
    <location>
        <begin position="48"/>
        <end position="300"/>
    </location>
</feature>
<evidence type="ECO:0000256" key="9">
    <source>
        <dbReference type="ARBA" id="ARBA00023224"/>
    </source>
</evidence>
<comment type="subcellular location">
    <subcellularLocation>
        <location evidence="1">Cell membrane</location>
        <topology evidence="1">Multi-pass membrane protein</topology>
    </subcellularLocation>
</comment>
<dbReference type="FunFam" id="1.20.1070.10:FF:000184">
    <property type="entry name" value="C-C chemokine receptor type 10"/>
    <property type="match status" value="1"/>
</dbReference>
<dbReference type="InterPro" id="IPR050119">
    <property type="entry name" value="CCR1-9-like"/>
</dbReference>
<evidence type="ECO:0000313" key="15">
    <source>
        <dbReference type="Ensembl" id="ENSPCEP00000000264.1"/>
    </source>
</evidence>
<dbReference type="InterPro" id="IPR005382">
    <property type="entry name" value="Chemokine_CCR10"/>
</dbReference>
<dbReference type="GO" id="GO:0060326">
    <property type="term" value="P:cell chemotaxis"/>
    <property type="evidence" value="ECO:0007669"/>
    <property type="project" value="TreeGrafter"/>
</dbReference>
<evidence type="ECO:0000256" key="4">
    <source>
        <dbReference type="ARBA" id="ARBA00022989"/>
    </source>
</evidence>
<evidence type="ECO:0000259" key="14">
    <source>
        <dbReference type="PROSITE" id="PS50262"/>
    </source>
</evidence>
<keyword evidence="5 12" id="KW-0297">G-protein coupled receptor</keyword>
<feature type="transmembrane region" description="Helical" evidence="13">
    <location>
        <begin position="69"/>
        <end position="94"/>
    </location>
</feature>
<dbReference type="GO" id="GO:0016493">
    <property type="term" value="F:C-C chemokine receptor activity"/>
    <property type="evidence" value="ECO:0007669"/>
    <property type="project" value="InterPro"/>
</dbReference>
<evidence type="ECO:0000256" key="13">
    <source>
        <dbReference type="SAM" id="Phobius"/>
    </source>
</evidence>
<dbReference type="PROSITE" id="PS50262">
    <property type="entry name" value="G_PROTEIN_RECEP_F1_2"/>
    <property type="match status" value="1"/>
</dbReference>
<dbReference type="PROSITE" id="PS00237">
    <property type="entry name" value="G_PROTEIN_RECEP_F1_1"/>
    <property type="match status" value="1"/>
</dbReference>
<keyword evidence="9 12" id="KW-0807">Transducer</keyword>
<name>A0A8C8R5F3_9SAUR</name>
<dbReference type="PANTHER" id="PTHR10489">
    <property type="entry name" value="CELL ADHESION MOLECULE"/>
    <property type="match status" value="1"/>
</dbReference>
<accession>A0A8C8R5F3</accession>
<evidence type="ECO:0000256" key="11">
    <source>
        <dbReference type="ARBA" id="ARBA00080387"/>
    </source>
</evidence>
<dbReference type="InterPro" id="IPR017452">
    <property type="entry name" value="GPCR_Rhodpsn_7TM"/>
</dbReference>
<dbReference type="GO" id="GO:0019722">
    <property type="term" value="P:calcium-mediated signaling"/>
    <property type="evidence" value="ECO:0007669"/>
    <property type="project" value="TreeGrafter"/>
</dbReference>
<reference evidence="15" key="1">
    <citation type="submission" date="2025-08" db="UniProtKB">
        <authorList>
            <consortium name="Ensembl"/>
        </authorList>
    </citation>
    <scope>IDENTIFICATION</scope>
</reference>
<dbReference type="Ensembl" id="ENSPCET00000000272.1">
    <property type="protein sequence ID" value="ENSPCEP00000000264.1"/>
    <property type="gene ID" value="ENSPCEG00000000237.1"/>
</dbReference>
<evidence type="ECO:0000256" key="3">
    <source>
        <dbReference type="ARBA" id="ARBA00022692"/>
    </source>
</evidence>
<dbReference type="SUPFAM" id="SSF81321">
    <property type="entry name" value="Family A G protein-coupled receptor-like"/>
    <property type="match status" value="1"/>
</dbReference>
<feature type="transmembrane region" description="Helical" evidence="13">
    <location>
        <begin position="280"/>
        <end position="303"/>
    </location>
</feature>
<dbReference type="PRINTS" id="PR00657">
    <property type="entry name" value="CCCHEMOKINER"/>
</dbReference>
<evidence type="ECO:0000256" key="2">
    <source>
        <dbReference type="ARBA" id="ARBA00022475"/>
    </source>
</evidence>
<feature type="transmembrane region" description="Helical" evidence="13">
    <location>
        <begin position="238"/>
        <end position="260"/>
    </location>
</feature>
<keyword evidence="3 12" id="KW-0812">Transmembrane</keyword>